<keyword evidence="9" id="KW-1185">Reference proteome</keyword>
<dbReference type="InterPro" id="IPR014186">
    <property type="entry name" value="S-formylglutathione_hydrol"/>
</dbReference>
<gene>
    <name evidence="8" type="ORF">SAMN04488506_1732</name>
</gene>
<dbReference type="SUPFAM" id="SSF53474">
    <property type="entry name" value="alpha/beta-Hydrolases"/>
    <property type="match status" value="1"/>
</dbReference>
<organism evidence="8 9">
    <name type="scientific">Desemzia incerta</name>
    <dbReference type="NCBI Taxonomy" id="82801"/>
    <lineage>
        <taxon>Bacteria</taxon>
        <taxon>Bacillati</taxon>
        <taxon>Bacillota</taxon>
        <taxon>Bacilli</taxon>
        <taxon>Lactobacillales</taxon>
        <taxon>Carnobacteriaceae</taxon>
        <taxon>Desemzia</taxon>
    </lineage>
</organism>
<dbReference type="FunFam" id="3.40.50.1820:FF:000002">
    <property type="entry name" value="S-formylglutathione hydrolase"/>
    <property type="match status" value="1"/>
</dbReference>
<protein>
    <recommendedName>
        <fullName evidence="5 7">S-formylglutathione hydrolase</fullName>
        <ecNumber evidence="5 7">3.1.2.12</ecNumber>
    </recommendedName>
</protein>
<dbReference type="RefSeq" id="WP_092480767.1">
    <property type="nucleotide sequence ID" value="NZ_FOXW01000006.1"/>
</dbReference>
<reference evidence="8 9" key="1">
    <citation type="submission" date="2016-10" db="EMBL/GenBank/DDBJ databases">
        <authorList>
            <person name="de Groot N.N."/>
        </authorList>
    </citation>
    <scope>NUCLEOTIDE SEQUENCE [LARGE SCALE GENOMIC DNA]</scope>
    <source>
        <strain evidence="8 9">DSM 20581</strain>
    </source>
</reference>
<comment type="similarity">
    <text evidence="1 7">Belongs to the esterase D family.</text>
</comment>
<dbReference type="GO" id="GO:0005829">
    <property type="term" value="C:cytosol"/>
    <property type="evidence" value="ECO:0007669"/>
    <property type="project" value="TreeGrafter"/>
</dbReference>
<name>A0A1I5Y2P2_9LACT</name>
<dbReference type="GO" id="GO:0018738">
    <property type="term" value="F:S-formylglutathione hydrolase activity"/>
    <property type="evidence" value="ECO:0007669"/>
    <property type="project" value="UniProtKB-UniRule"/>
</dbReference>
<dbReference type="NCBIfam" id="TIGR02821">
    <property type="entry name" value="fghA_ester_D"/>
    <property type="match status" value="1"/>
</dbReference>
<feature type="active site" description="Charge relay system" evidence="6">
    <location>
        <position position="148"/>
    </location>
</feature>
<evidence type="ECO:0000256" key="7">
    <source>
        <dbReference type="RuleBase" id="RU363068"/>
    </source>
</evidence>
<evidence type="ECO:0000256" key="4">
    <source>
        <dbReference type="ARBA" id="ARBA00047590"/>
    </source>
</evidence>
<feature type="active site" description="Charge relay system" evidence="6">
    <location>
        <position position="258"/>
    </location>
</feature>
<evidence type="ECO:0000256" key="1">
    <source>
        <dbReference type="ARBA" id="ARBA00005622"/>
    </source>
</evidence>
<dbReference type="Proteomes" id="UP000199136">
    <property type="component" value="Unassembled WGS sequence"/>
</dbReference>
<evidence type="ECO:0000256" key="5">
    <source>
        <dbReference type="NCBIfam" id="TIGR02821"/>
    </source>
</evidence>
<evidence type="ECO:0000256" key="2">
    <source>
        <dbReference type="ARBA" id="ARBA00022487"/>
    </source>
</evidence>
<comment type="catalytic activity">
    <reaction evidence="4 7">
        <text>S-formylglutathione + H2O = formate + glutathione + H(+)</text>
        <dbReference type="Rhea" id="RHEA:14961"/>
        <dbReference type="ChEBI" id="CHEBI:15377"/>
        <dbReference type="ChEBI" id="CHEBI:15378"/>
        <dbReference type="ChEBI" id="CHEBI:15740"/>
        <dbReference type="ChEBI" id="CHEBI:57688"/>
        <dbReference type="ChEBI" id="CHEBI:57925"/>
        <dbReference type="EC" id="3.1.2.12"/>
    </reaction>
</comment>
<feature type="active site" description="Charge relay system" evidence="6">
    <location>
        <position position="225"/>
    </location>
</feature>
<dbReference type="STRING" id="82801.SAMN04488506_1732"/>
<comment type="function">
    <text evidence="7">Serine hydrolase involved in the detoxification of formaldehyde.</text>
</comment>
<sequence length="282" mass="31870">MSQLELLEEHVVFGGTQYKYRHDSTVLGCLMTFSLFLPNKETFSNPPLFWWLSGLTCTDDNFTHKAGAQKAAARLGVAMIMPDTSPRGEEIADSEDWDLGQGAGFYLNATEKPWAPHYQMYDYITKELSAIAHDHFQLNGPEFISGHSMGGHGALVIGLRNADRFRSISAFAPIVNPIEVPWGVKAFTEYLGDDQETWKEWDATELLKHHAGKEIPVLIDQGDADSFYEKQLQPSKIATVADEKDYPLTVRMQKGHDHSYYTIATFIEEHLEFHLSQLKNSQ</sequence>
<evidence type="ECO:0000313" key="9">
    <source>
        <dbReference type="Proteomes" id="UP000199136"/>
    </source>
</evidence>
<evidence type="ECO:0000256" key="3">
    <source>
        <dbReference type="ARBA" id="ARBA00022801"/>
    </source>
</evidence>
<dbReference type="EMBL" id="FOXW01000006">
    <property type="protein sequence ID" value="SFQ38370.1"/>
    <property type="molecule type" value="Genomic_DNA"/>
</dbReference>
<evidence type="ECO:0000313" key="8">
    <source>
        <dbReference type="EMBL" id="SFQ38370.1"/>
    </source>
</evidence>
<accession>A0A1I5Y2P2</accession>
<dbReference type="InterPro" id="IPR029058">
    <property type="entry name" value="AB_hydrolase_fold"/>
</dbReference>
<proteinExistence type="inferred from homology"/>
<dbReference type="Pfam" id="PF00756">
    <property type="entry name" value="Esterase"/>
    <property type="match status" value="1"/>
</dbReference>
<dbReference type="OrthoDB" id="9777383at2"/>
<dbReference type="PANTHER" id="PTHR10061:SF1">
    <property type="entry name" value="S-FORMYLGLUTATHIONE HYDROLASE YEIG"/>
    <property type="match status" value="1"/>
</dbReference>
<dbReference type="InterPro" id="IPR000801">
    <property type="entry name" value="Esterase-like"/>
</dbReference>
<keyword evidence="3 7" id="KW-0378">Hydrolase</keyword>
<dbReference type="GO" id="GO:0046294">
    <property type="term" value="P:formaldehyde catabolic process"/>
    <property type="evidence" value="ECO:0007669"/>
    <property type="project" value="InterPro"/>
</dbReference>
<dbReference type="PANTHER" id="PTHR10061">
    <property type="entry name" value="S-FORMYLGLUTATHIONE HYDROLASE"/>
    <property type="match status" value="1"/>
</dbReference>
<dbReference type="GO" id="GO:0052689">
    <property type="term" value="F:carboxylic ester hydrolase activity"/>
    <property type="evidence" value="ECO:0007669"/>
    <property type="project" value="UniProtKB-KW"/>
</dbReference>
<keyword evidence="2 7" id="KW-0719">Serine esterase</keyword>
<dbReference type="AlphaFoldDB" id="A0A1I5Y2P2"/>
<evidence type="ECO:0000256" key="6">
    <source>
        <dbReference type="PIRSR" id="PIRSR614186-1"/>
    </source>
</evidence>
<dbReference type="EC" id="3.1.2.12" evidence="5 7"/>
<dbReference type="Gene3D" id="3.40.50.1820">
    <property type="entry name" value="alpha/beta hydrolase"/>
    <property type="match status" value="1"/>
</dbReference>